<feature type="signal peptide" evidence="1">
    <location>
        <begin position="1"/>
        <end position="17"/>
    </location>
</feature>
<sequence length="52" mass="5643">MLILACVVMYMLASSFSSVCIVVVSGCFDCCGADTIVGMQVCTPLLRFMHLY</sequence>
<name>A0A0M3ISD8_ASCLU</name>
<protein>
    <submittedName>
        <fullName evidence="3">Secreted protein</fullName>
    </submittedName>
</protein>
<keyword evidence="2" id="KW-1185">Reference proteome</keyword>
<dbReference type="Proteomes" id="UP000036681">
    <property type="component" value="Unplaced"/>
</dbReference>
<feature type="chain" id="PRO_5005657207" evidence="1">
    <location>
        <begin position="18"/>
        <end position="52"/>
    </location>
</feature>
<dbReference type="AlphaFoldDB" id="A0A0M3ISD8"/>
<evidence type="ECO:0000256" key="1">
    <source>
        <dbReference type="SAM" id="SignalP"/>
    </source>
</evidence>
<organism evidence="2 3">
    <name type="scientific">Ascaris lumbricoides</name>
    <name type="common">Giant roundworm</name>
    <dbReference type="NCBI Taxonomy" id="6252"/>
    <lineage>
        <taxon>Eukaryota</taxon>
        <taxon>Metazoa</taxon>
        <taxon>Ecdysozoa</taxon>
        <taxon>Nematoda</taxon>
        <taxon>Chromadorea</taxon>
        <taxon>Rhabditida</taxon>
        <taxon>Spirurina</taxon>
        <taxon>Ascaridomorpha</taxon>
        <taxon>Ascaridoidea</taxon>
        <taxon>Ascarididae</taxon>
        <taxon>Ascaris</taxon>
    </lineage>
</organism>
<evidence type="ECO:0000313" key="2">
    <source>
        <dbReference type="Proteomes" id="UP000036681"/>
    </source>
</evidence>
<dbReference type="WBParaSite" id="ALUE_0002166601-mRNA-1">
    <property type="protein sequence ID" value="ALUE_0002166601-mRNA-1"/>
    <property type="gene ID" value="ALUE_0002166601"/>
</dbReference>
<evidence type="ECO:0000313" key="3">
    <source>
        <dbReference type="WBParaSite" id="ALUE_0002166601-mRNA-1"/>
    </source>
</evidence>
<reference evidence="3" key="1">
    <citation type="submission" date="2017-02" db="UniProtKB">
        <authorList>
            <consortium name="WormBaseParasite"/>
        </authorList>
    </citation>
    <scope>IDENTIFICATION</scope>
</reference>
<proteinExistence type="predicted"/>
<accession>A0A0M3ISD8</accession>
<keyword evidence="1" id="KW-0732">Signal</keyword>